<organism evidence="2 3">
    <name type="scientific">Hermanssonia centrifuga</name>
    <dbReference type="NCBI Taxonomy" id="98765"/>
    <lineage>
        <taxon>Eukaryota</taxon>
        <taxon>Fungi</taxon>
        <taxon>Dikarya</taxon>
        <taxon>Basidiomycota</taxon>
        <taxon>Agaricomycotina</taxon>
        <taxon>Agaricomycetes</taxon>
        <taxon>Polyporales</taxon>
        <taxon>Meruliaceae</taxon>
        <taxon>Hermanssonia</taxon>
    </lineage>
</organism>
<keyword evidence="3" id="KW-1185">Reference proteome</keyword>
<evidence type="ECO:0000313" key="3">
    <source>
        <dbReference type="Proteomes" id="UP000186601"/>
    </source>
</evidence>
<protein>
    <recommendedName>
        <fullName evidence="4">BTB domain-containing protein</fullName>
    </recommendedName>
</protein>
<gene>
    <name evidence="2" type="ORF">PHLCEN_2v7836</name>
</gene>
<name>A0A2R6NVM7_9APHY</name>
<evidence type="ECO:0000313" key="2">
    <source>
        <dbReference type="EMBL" id="PSR77646.1"/>
    </source>
</evidence>
<feature type="compositionally biased region" description="Polar residues" evidence="1">
    <location>
        <begin position="113"/>
        <end position="123"/>
    </location>
</feature>
<comment type="caution">
    <text evidence="2">The sequence shown here is derived from an EMBL/GenBank/DDBJ whole genome shotgun (WGS) entry which is preliminary data.</text>
</comment>
<dbReference type="OrthoDB" id="3366352at2759"/>
<dbReference type="EMBL" id="MLYV02000787">
    <property type="protein sequence ID" value="PSR77646.1"/>
    <property type="molecule type" value="Genomic_DNA"/>
</dbReference>
<accession>A0A2R6NVM7</accession>
<feature type="compositionally biased region" description="Low complexity" evidence="1">
    <location>
        <begin position="406"/>
        <end position="418"/>
    </location>
</feature>
<dbReference type="Proteomes" id="UP000186601">
    <property type="component" value="Unassembled WGS sequence"/>
</dbReference>
<proteinExistence type="predicted"/>
<evidence type="ECO:0000256" key="1">
    <source>
        <dbReference type="SAM" id="MobiDB-lite"/>
    </source>
</evidence>
<feature type="compositionally biased region" description="Polar residues" evidence="1">
    <location>
        <begin position="130"/>
        <end position="141"/>
    </location>
</feature>
<feature type="region of interest" description="Disordered" evidence="1">
    <location>
        <begin position="112"/>
        <end position="150"/>
    </location>
</feature>
<dbReference type="AlphaFoldDB" id="A0A2R6NVM7"/>
<reference evidence="2 3" key="1">
    <citation type="submission" date="2018-02" db="EMBL/GenBank/DDBJ databases">
        <title>Genome sequence of the basidiomycete white-rot fungus Phlebia centrifuga.</title>
        <authorList>
            <person name="Granchi Z."/>
            <person name="Peng M."/>
            <person name="de Vries R.P."/>
            <person name="Hilden K."/>
            <person name="Makela M.R."/>
            <person name="Grigoriev I."/>
            <person name="Riley R."/>
        </authorList>
    </citation>
    <scope>NUCLEOTIDE SEQUENCE [LARGE SCALE GENOMIC DNA]</scope>
    <source>
        <strain evidence="2 3">FBCC195</strain>
    </source>
</reference>
<feature type="region of interest" description="Disordered" evidence="1">
    <location>
        <begin position="317"/>
        <end position="355"/>
    </location>
</feature>
<sequence>MSQERQDNCLLSSSQPAIRLPDDLLELDESSQSSGRSLSVSINATTVDDPVQAPRRAMHYFVPRPFPPPALANVPVEYIIDQLHTLAPHYWSKPETADCTIIVPIDGLFRKTGQASRSSGSTPQPFPVPMSSQHGSSTTARRVTEPTLRPSPRMVMKLHVDYLSAHSTLLRGLFSGASPLDLIQSSSHSSQSTPRGSFYNLSLHSNSPPPFPLPSTARGLPIAPLLPRLLPSSPSNPTIYLPVPDPDSFRLLIHYVYFGSTTYIEEALDTGDVTWEGLARNVEFLGMGTEIKVCLGRWYGRWRRGRAAEHAAFQTEEYDEYDDDSYSDSDEDSFFDSDDDEADGSSCTSAAMDESDDDMEIDECLKRTKLDSYSRGRQRTIRRLGHAISDPGPIRGRHSRPTCYISQSSSPSSRGIVD</sequence>
<feature type="compositionally biased region" description="Acidic residues" evidence="1">
    <location>
        <begin position="317"/>
        <end position="343"/>
    </location>
</feature>
<evidence type="ECO:0008006" key="4">
    <source>
        <dbReference type="Google" id="ProtNLM"/>
    </source>
</evidence>
<feature type="region of interest" description="Disordered" evidence="1">
    <location>
        <begin position="384"/>
        <end position="418"/>
    </location>
</feature>